<organism evidence="1 2">
    <name type="scientific">Pluteus cervinus</name>
    <dbReference type="NCBI Taxonomy" id="181527"/>
    <lineage>
        <taxon>Eukaryota</taxon>
        <taxon>Fungi</taxon>
        <taxon>Dikarya</taxon>
        <taxon>Basidiomycota</taxon>
        <taxon>Agaricomycotina</taxon>
        <taxon>Agaricomycetes</taxon>
        <taxon>Agaricomycetidae</taxon>
        <taxon>Agaricales</taxon>
        <taxon>Pluteineae</taxon>
        <taxon>Pluteaceae</taxon>
        <taxon>Pluteus</taxon>
    </lineage>
</organism>
<dbReference type="Proteomes" id="UP000308600">
    <property type="component" value="Unassembled WGS sequence"/>
</dbReference>
<name>A0ACD2ZZI8_9AGAR</name>
<proteinExistence type="predicted"/>
<accession>A0ACD2ZZI8</accession>
<protein>
    <submittedName>
        <fullName evidence="1">Uncharacterized protein</fullName>
    </submittedName>
</protein>
<gene>
    <name evidence="1" type="ORF">BDN72DRAFT_781521</name>
</gene>
<reference evidence="1 2" key="1">
    <citation type="journal article" date="2019" name="Nat. Ecol. Evol.">
        <title>Megaphylogeny resolves global patterns of mushroom evolution.</title>
        <authorList>
            <person name="Varga T."/>
            <person name="Krizsan K."/>
            <person name="Foldi C."/>
            <person name="Dima B."/>
            <person name="Sanchez-Garcia M."/>
            <person name="Sanchez-Ramirez S."/>
            <person name="Szollosi G.J."/>
            <person name="Szarkandi J.G."/>
            <person name="Papp V."/>
            <person name="Albert L."/>
            <person name="Andreopoulos W."/>
            <person name="Angelini C."/>
            <person name="Antonin V."/>
            <person name="Barry K.W."/>
            <person name="Bougher N.L."/>
            <person name="Buchanan P."/>
            <person name="Buyck B."/>
            <person name="Bense V."/>
            <person name="Catcheside P."/>
            <person name="Chovatia M."/>
            <person name="Cooper J."/>
            <person name="Damon W."/>
            <person name="Desjardin D."/>
            <person name="Finy P."/>
            <person name="Geml J."/>
            <person name="Haridas S."/>
            <person name="Hughes K."/>
            <person name="Justo A."/>
            <person name="Karasinski D."/>
            <person name="Kautmanova I."/>
            <person name="Kiss B."/>
            <person name="Kocsube S."/>
            <person name="Kotiranta H."/>
            <person name="LaButti K.M."/>
            <person name="Lechner B.E."/>
            <person name="Liimatainen K."/>
            <person name="Lipzen A."/>
            <person name="Lukacs Z."/>
            <person name="Mihaltcheva S."/>
            <person name="Morgado L.N."/>
            <person name="Niskanen T."/>
            <person name="Noordeloos M.E."/>
            <person name="Ohm R.A."/>
            <person name="Ortiz-Santana B."/>
            <person name="Ovrebo C."/>
            <person name="Racz N."/>
            <person name="Riley R."/>
            <person name="Savchenko A."/>
            <person name="Shiryaev A."/>
            <person name="Soop K."/>
            <person name="Spirin V."/>
            <person name="Szebenyi C."/>
            <person name="Tomsovsky M."/>
            <person name="Tulloss R.E."/>
            <person name="Uehling J."/>
            <person name="Grigoriev I.V."/>
            <person name="Vagvolgyi C."/>
            <person name="Papp T."/>
            <person name="Martin F.M."/>
            <person name="Miettinen O."/>
            <person name="Hibbett D.S."/>
            <person name="Nagy L.G."/>
        </authorList>
    </citation>
    <scope>NUCLEOTIDE SEQUENCE [LARGE SCALE GENOMIC DNA]</scope>
    <source>
        <strain evidence="1 2">NL-1719</strain>
    </source>
</reference>
<evidence type="ECO:0000313" key="1">
    <source>
        <dbReference type="EMBL" id="TFK58836.1"/>
    </source>
</evidence>
<sequence length="478" mass="53984">MVLAISMMGITRNTPTNLFPLVMGLFLEISGTSSRVVSTLSKAGVNVSIKTIERLKEVLSDDAKEYAIALMQSDSLWESIYDNINIFQRKYQQRVSNKNEMINATNVVIISLPNIPVEAENLQQKLLMRGRRAAATGRDIKPTPEDDEKMFGSFEGLIIEFIVSYCPGSKGWAERAKMKEYAATLMPSDRPLEPRKTDTRPLGVFDVNEGSKKGIINVMKALQEKSGLTEEEWSGKTRILAGDWLTSSNFRGARRDRVSDVNPMERLEYGEEISQLFHFALNATHMLMRLHFGNAVLDPGSLAHHKGLLGRTWDAAKPNYADGKALIRHSLIARILYSELASTLVDKYCNPVSAEESKSAKDDISAHSIYFIRDALIFCEFEHAVSFADAGRVLRVLKYFAFLFRGAGLHNYARESLEIVIRWKYELTPALREALECGWFVNRWGIAGRWIASDLYLEQLNFWVKVCPKPNSSSCLFF</sequence>
<evidence type="ECO:0000313" key="2">
    <source>
        <dbReference type="Proteomes" id="UP000308600"/>
    </source>
</evidence>
<dbReference type="EMBL" id="ML209175">
    <property type="protein sequence ID" value="TFK58836.1"/>
    <property type="molecule type" value="Genomic_DNA"/>
</dbReference>
<keyword evidence="2" id="KW-1185">Reference proteome</keyword>